<feature type="domain" description="PucR C-terminal helix-turn-helix" evidence="2">
    <location>
        <begin position="100"/>
        <end position="140"/>
    </location>
</feature>
<dbReference type="InterPro" id="IPR042070">
    <property type="entry name" value="PucR_C-HTH_sf"/>
</dbReference>
<dbReference type="InterPro" id="IPR025736">
    <property type="entry name" value="PucR_C-HTH_dom"/>
</dbReference>
<proteinExistence type="predicted"/>
<sequence length="143" mass="14619">MPPLQGGERRRSTGARTAAAHDGAGNSGLSRSCDARTTGVAGRVPGRRPGDGSGTSERCHDVLDPGAVLEALPGEVLAVAGLLESALHPGAGGHERAARSCGRRTETAAAALHIHPNTLAYRLRRFGTLARRDLASTGALAEV</sequence>
<evidence type="ECO:0000313" key="3">
    <source>
        <dbReference type="EMBL" id="MFC5171838.1"/>
    </source>
</evidence>
<keyword evidence="4" id="KW-1185">Reference proteome</keyword>
<dbReference type="Pfam" id="PF13556">
    <property type="entry name" value="HTH_30"/>
    <property type="match status" value="1"/>
</dbReference>
<dbReference type="EMBL" id="JBHSKI010000006">
    <property type="protein sequence ID" value="MFC5171838.1"/>
    <property type="molecule type" value="Genomic_DNA"/>
</dbReference>
<evidence type="ECO:0000259" key="2">
    <source>
        <dbReference type="Pfam" id="PF13556"/>
    </source>
</evidence>
<name>A0ABW0B429_9ACTN</name>
<reference evidence="4" key="1">
    <citation type="journal article" date="2019" name="Int. J. Syst. Evol. Microbiol.">
        <title>The Global Catalogue of Microorganisms (GCM) 10K type strain sequencing project: providing services to taxonomists for standard genome sequencing and annotation.</title>
        <authorList>
            <consortium name="The Broad Institute Genomics Platform"/>
            <consortium name="The Broad Institute Genome Sequencing Center for Infectious Disease"/>
            <person name="Wu L."/>
            <person name="Ma J."/>
        </authorList>
    </citation>
    <scope>NUCLEOTIDE SEQUENCE [LARGE SCALE GENOMIC DNA]</scope>
    <source>
        <strain evidence="4">CGMCC 4.1721</strain>
    </source>
</reference>
<protein>
    <submittedName>
        <fullName evidence="3">Helix-turn-helix domain-containing protein</fullName>
    </submittedName>
</protein>
<evidence type="ECO:0000256" key="1">
    <source>
        <dbReference type="SAM" id="MobiDB-lite"/>
    </source>
</evidence>
<feature type="region of interest" description="Disordered" evidence="1">
    <location>
        <begin position="1"/>
        <end position="59"/>
    </location>
</feature>
<organism evidence="3 4">
    <name type="scientific">Streptomyces mutomycini</name>
    <dbReference type="NCBI Taxonomy" id="284036"/>
    <lineage>
        <taxon>Bacteria</taxon>
        <taxon>Bacillati</taxon>
        <taxon>Actinomycetota</taxon>
        <taxon>Actinomycetes</taxon>
        <taxon>Kitasatosporales</taxon>
        <taxon>Streptomycetaceae</taxon>
        <taxon>Streptomyces</taxon>
    </lineage>
</organism>
<dbReference type="RefSeq" id="WP_381823116.1">
    <property type="nucleotide sequence ID" value="NZ_JBHSKI010000006.1"/>
</dbReference>
<dbReference type="Gene3D" id="1.10.10.2840">
    <property type="entry name" value="PucR C-terminal helix-turn-helix domain"/>
    <property type="match status" value="1"/>
</dbReference>
<comment type="caution">
    <text evidence="3">The sequence shown here is derived from an EMBL/GenBank/DDBJ whole genome shotgun (WGS) entry which is preliminary data.</text>
</comment>
<accession>A0ABW0B429</accession>
<evidence type="ECO:0000313" key="4">
    <source>
        <dbReference type="Proteomes" id="UP001596208"/>
    </source>
</evidence>
<dbReference type="Proteomes" id="UP001596208">
    <property type="component" value="Unassembled WGS sequence"/>
</dbReference>
<gene>
    <name evidence="3" type="ORF">ACFPRK_14685</name>
</gene>